<dbReference type="InterPro" id="IPR043519">
    <property type="entry name" value="NT_sf"/>
</dbReference>
<dbReference type="GO" id="GO:0016740">
    <property type="term" value="F:transferase activity"/>
    <property type="evidence" value="ECO:0007669"/>
    <property type="project" value="UniProtKB-KW"/>
</dbReference>
<sequence>MDPQWFVTHACRALPEQIRAIVLYGSAAAGDFVPGKSHYDLLVVAEELGIAELRNLAAVVRPWREAGHPLPLLFTPAQLAASADAFALEFEDMLHARKVLYGQDPIAGLTIDPAHVRLHLERELKGKALGLRDRYVMAAGDRARLIGLLAESLSTFLVLFRAALRLFRPQAPVQKLAALRLLAQDVPFDPQPFLIVAEIRAGQRSPRQVDAESLCAGYLAAIDAVTHAVDQKLHAHA</sequence>
<dbReference type="CDD" id="cd05403">
    <property type="entry name" value="NT_KNTase_like"/>
    <property type="match status" value="1"/>
</dbReference>
<keyword evidence="1" id="KW-0808">Transferase</keyword>
<comment type="caution">
    <text evidence="1">The sequence shown here is derived from an EMBL/GenBank/DDBJ whole genome shotgun (WGS) entry which is preliminary data.</text>
</comment>
<gene>
    <name evidence="1" type="ORF">ENS64_17445</name>
</gene>
<name>A0A7C4LN59_9PLAN</name>
<dbReference type="SUPFAM" id="SSF81301">
    <property type="entry name" value="Nucleotidyltransferase"/>
    <property type="match status" value="1"/>
</dbReference>
<reference evidence="1" key="1">
    <citation type="journal article" date="2020" name="mSystems">
        <title>Genome- and Community-Level Interaction Insights into Carbon Utilization and Element Cycling Functions of Hydrothermarchaeota in Hydrothermal Sediment.</title>
        <authorList>
            <person name="Zhou Z."/>
            <person name="Liu Y."/>
            <person name="Xu W."/>
            <person name="Pan J."/>
            <person name="Luo Z.H."/>
            <person name="Li M."/>
        </authorList>
    </citation>
    <scope>NUCLEOTIDE SEQUENCE [LARGE SCALE GENOMIC DNA]</scope>
    <source>
        <strain evidence="1">SpSt-508</strain>
    </source>
</reference>
<dbReference type="EMBL" id="DSVQ01000019">
    <property type="protein sequence ID" value="HGT41033.1"/>
    <property type="molecule type" value="Genomic_DNA"/>
</dbReference>
<protein>
    <submittedName>
        <fullName evidence="1">Nucleotidyltransferase domain-containing protein</fullName>
    </submittedName>
</protein>
<organism evidence="1">
    <name type="scientific">Schlesneria paludicola</name>
    <dbReference type="NCBI Taxonomy" id="360056"/>
    <lineage>
        <taxon>Bacteria</taxon>
        <taxon>Pseudomonadati</taxon>
        <taxon>Planctomycetota</taxon>
        <taxon>Planctomycetia</taxon>
        <taxon>Planctomycetales</taxon>
        <taxon>Planctomycetaceae</taxon>
        <taxon>Schlesneria</taxon>
    </lineage>
</organism>
<evidence type="ECO:0000313" key="1">
    <source>
        <dbReference type="EMBL" id="HGT41033.1"/>
    </source>
</evidence>
<proteinExistence type="predicted"/>
<accession>A0A7C4LN59</accession>
<dbReference type="AlphaFoldDB" id="A0A7C4LN59"/>